<comment type="subcellular location">
    <subcellularLocation>
        <location evidence="1">Cell membrane</location>
        <topology evidence="1">Multi-pass membrane protein</topology>
    </subcellularLocation>
</comment>
<feature type="transmembrane region" description="Helical" evidence="8">
    <location>
        <begin position="87"/>
        <end position="106"/>
    </location>
</feature>
<comment type="caution">
    <text evidence="10">The sequence shown here is derived from an EMBL/GenBank/DDBJ whole genome shotgun (WGS) entry which is preliminary data.</text>
</comment>
<evidence type="ECO:0000256" key="5">
    <source>
        <dbReference type="ARBA" id="ARBA00022692"/>
    </source>
</evidence>
<dbReference type="PANTHER" id="PTHR43271:SF1">
    <property type="entry name" value="INNER MEMBRANE TRANSPORT PROTEIN YNFM"/>
    <property type="match status" value="1"/>
</dbReference>
<feature type="domain" description="Major facilitator superfamily (MFS) profile" evidence="9">
    <location>
        <begin position="23"/>
        <end position="399"/>
    </location>
</feature>
<evidence type="ECO:0000256" key="2">
    <source>
        <dbReference type="ARBA" id="ARBA00008335"/>
    </source>
</evidence>
<dbReference type="InterPro" id="IPR011701">
    <property type="entry name" value="MFS"/>
</dbReference>
<evidence type="ECO:0000256" key="8">
    <source>
        <dbReference type="SAM" id="Phobius"/>
    </source>
</evidence>
<keyword evidence="5 8" id="KW-0812">Transmembrane</keyword>
<feature type="transmembrane region" description="Helical" evidence="8">
    <location>
        <begin position="351"/>
        <end position="370"/>
    </location>
</feature>
<dbReference type="PANTHER" id="PTHR43271">
    <property type="entry name" value="BLL2771 PROTEIN"/>
    <property type="match status" value="1"/>
</dbReference>
<reference evidence="10 11" key="1">
    <citation type="submission" date="2024-01" db="EMBL/GenBank/DDBJ databases">
        <title>Draft genome sequence of Gordonia sp. LSe1-13.</title>
        <authorList>
            <person name="Suphannarot A."/>
            <person name="Mingma R."/>
        </authorList>
    </citation>
    <scope>NUCLEOTIDE SEQUENCE [LARGE SCALE GENOMIC DNA]</scope>
    <source>
        <strain evidence="10 11">LSe1-13</strain>
    </source>
</reference>
<organism evidence="10 11">
    <name type="scientific">Gordonia sesuvii</name>
    <dbReference type="NCBI Taxonomy" id="3116777"/>
    <lineage>
        <taxon>Bacteria</taxon>
        <taxon>Bacillati</taxon>
        <taxon>Actinomycetota</taxon>
        <taxon>Actinomycetes</taxon>
        <taxon>Mycobacteriales</taxon>
        <taxon>Gordoniaceae</taxon>
        <taxon>Gordonia</taxon>
    </lineage>
</organism>
<comment type="similarity">
    <text evidence="2">Belongs to the major facilitator superfamily.</text>
</comment>
<proteinExistence type="inferred from homology"/>
<keyword evidence="11" id="KW-1185">Reference proteome</keyword>
<keyword evidence="7 8" id="KW-0472">Membrane</keyword>
<evidence type="ECO:0000256" key="6">
    <source>
        <dbReference type="ARBA" id="ARBA00022989"/>
    </source>
</evidence>
<dbReference type="RefSeq" id="WP_330433710.1">
    <property type="nucleotide sequence ID" value="NZ_JAZDUF010000004.1"/>
</dbReference>
<dbReference type="PROSITE" id="PS50850">
    <property type="entry name" value="MFS"/>
    <property type="match status" value="1"/>
</dbReference>
<feature type="transmembrane region" description="Helical" evidence="8">
    <location>
        <begin position="261"/>
        <end position="280"/>
    </location>
</feature>
<protein>
    <submittedName>
        <fullName evidence="10">MFS transporter</fullName>
    </submittedName>
</protein>
<keyword evidence="3" id="KW-0813">Transport</keyword>
<feature type="transmembrane region" description="Helical" evidence="8">
    <location>
        <begin position="225"/>
        <end position="249"/>
    </location>
</feature>
<dbReference type="CDD" id="cd17324">
    <property type="entry name" value="MFS_NepI_like"/>
    <property type="match status" value="1"/>
</dbReference>
<evidence type="ECO:0000259" key="9">
    <source>
        <dbReference type="PROSITE" id="PS50850"/>
    </source>
</evidence>
<evidence type="ECO:0000256" key="7">
    <source>
        <dbReference type="ARBA" id="ARBA00023136"/>
    </source>
</evidence>
<dbReference type="PROSITE" id="PS00216">
    <property type="entry name" value="SUGAR_TRANSPORT_1"/>
    <property type="match status" value="1"/>
</dbReference>
<dbReference type="InterPro" id="IPR036259">
    <property type="entry name" value="MFS_trans_sf"/>
</dbReference>
<evidence type="ECO:0000256" key="1">
    <source>
        <dbReference type="ARBA" id="ARBA00004651"/>
    </source>
</evidence>
<feature type="transmembrane region" description="Helical" evidence="8">
    <location>
        <begin position="177"/>
        <end position="197"/>
    </location>
</feature>
<keyword evidence="6 8" id="KW-1133">Transmembrane helix</keyword>
<name>A0ABU7MFV4_9ACTN</name>
<dbReference type="InterPro" id="IPR005829">
    <property type="entry name" value="Sugar_transporter_CS"/>
</dbReference>
<dbReference type="SUPFAM" id="SSF103473">
    <property type="entry name" value="MFS general substrate transporter"/>
    <property type="match status" value="1"/>
</dbReference>
<gene>
    <name evidence="10" type="ORF">VZC37_16750</name>
</gene>
<feature type="transmembrane region" description="Helical" evidence="8">
    <location>
        <begin position="61"/>
        <end position="80"/>
    </location>
</feature>
<keyword evidence="4" id="KW-1003">Cell membrane</keyword>
<feature type="transmembrane region" description="Helical" evidence="8">
    <location>
        <begin position="23"/>
        <end position="41"/>
    </location>
</feature>
<feature type="transmembrane region" description="Helical" evidence="8">
    <location>
        <begin position="376"/>
        <end position="396"/>
    </location>
</feature>
<evidence type="ECO:0000256" key="4">
    <source>
        <dbReference type="ARBA" id="ARBA00022475"/>
    </source>
</evidence>
<dbReference type="Proteomes" id="UP001347146">
    <property type="component" value="Unassembled WGS sequence"/>
</dbReference>
<feature type="transmembrane region" description="Helical" evidence="8">
    <location>
        <begin position="316"/>
        <end position="339"/>
    </location>
</feature>
<dbReference type="Pfam" id="PF07690">
    <property type="entry name" value="MFS_1"/>
    <property type="match status" value="1"/>
</dbReference>
<feature type="transmembrane region" description="Helical" evidence="8">
    <location>
        <begin position="118"/>
        <end position="136"/>
    </location>
</feature>
<dbReference type="InterPro" id="IPR020846">
    <property type="entry name" value="MFS_dom"/>
</dbReference>
<dbReference type="Gene3D" id="1.20.1250.20">
    <property type="entry name" value="MFS general substrate transporter like domains"/>
    <property type="match status" value="1"/>
</dbReference>
<sequence>MTATAPVSAATRHTLGSPGYRRATIALFAAGMTTFMALYYVQALLPQLSDHFGVSPTSAALSVSLTTGFLAVAIIPASVLSERFGRVRVMVISALAASIVGVVLPWAPTIELLLAGRALQGVLCAGVPAVAMAYLAEEVDGASLGTAMGRYVAGTTIGGLTGRLIPGVAVDVVAWQWAMQIACLVSLAFAIMFWRTIPASRFFTPRRISPATTLRNLLAHLRDPGLWPLFVLGFVLMGGFVTVYNFVGYRLLREPFSLSEAVVATVFVMYLAGTFSSTYAGRLADRLGRRPVLVVAVSTMLGGLALTLPAHLPLVLVGMLLFTGGFFAAHSVASGWVSARATEHRAEASSLYLFHYYLGSSVVGALGGLAFSAFGWAGVVAAVAVLVVIGLGLAVLGRR</sequence>
<evidence type="ECO:0000313" key="11">
    <source>
        <dbReference type="Proteomes" id="UP001347146"/>
    </source>
</evidence>
<evidence type="ECO:0000313" key="10">
    <source>
        <dbReference type="EMBL" id="MEE3851994.1"/>
    </source>
</evidence>
<accession>A0ABU7MFV4</accession>
<feature type="transmembrane region" description="Helical" evidence="8">
    <location>
        <begin position="292"/>
        <end position="310"/>
    </location>
</feature>
<feature type="transmembrane region" description="Helical" evidence="8">
    <location>
        <begin position="148"/>
        <end position="165"/>
    </location>
</feature>
<evidence type="ECO:0000256" key="3">
    <source>
        <dbReference type="ARBA" id="ARBA00022448"/>
    </source>
</evidence>
<dbReference type="EMBL" id="JAZDUF010000004">
    <property type="protein sequence ID" value="MEE3851994.1"/>
    <property type="molecule type" value="Genomic_DNA"/>
</dbReference>